<dbReference type="GO" id="GO:0042597">
    <property type="term" value="C:periplasmic space"/>
    <property type="evidence" value="ECO:0007669"/>
    <property type="project" value="UniProtKB-SubCell"/>
</dbReference>
<keyword evidence="3" id="KW-0813">Transport</keyword>
<dbReference type="FunFam" id="3.40.190.10:FF:000050">
    <property type="entry name" value="Sulfonate ABC transporter substrate-binding protein"/>
    <property type="match status" value="1"/>
</dbReference>
<sequence>MEQSTVRRRDFLASLALSATSAGLLSACAGGRGGPAQAPAPAPVDPGQLARVTLRVGDQKGNARSLLRAARLDDFPYTVQWATFPSGPPLLEAVSADAIDLGGVGNTPPLFAAAAGAKIKVIAASKGNVASDALVVLPNSPLQGRDQLRGRKIAVAKGSSAHGQILLTLRAAGLTPHDVNLVFLQPSDAIGAFKQGAVDAWAIWDPYFSQIQLEAGARAIADGQGTANGLSFQVAGTTALADAGRNTAIADYLVRLAKAQRFSDANREQRAQAWSADTGLPIEVTRRATGLGPDLPVPLDAEVTRSEQELADTFVAAGEIPRPFKFADFVDTRFAATLATA</sequence>
<evidence type="ECO:0000256" key="3">
    <source>
        <dbReference type="ARBA" id="ARBA00022448"/>
    </source>
</evidence>
<feature type="domain" description="SsuA/THI5-like" evidence="7">
    <location>
        <begin position="92"/>
        <end position="214"/>
    </location>
</feature>
<dbReference type="InterPro" id="IPR015168">
    <property type="entry name" value="SsuA/THI5"/>
</dbReference>
<evidence type="ECO:0000259" key="7">
    <source>
        <dbReference type="Pfam" id="PF09084"/>
    </source>
</evidence>
<dbReference type="Gene3D" id="3.40.190.10">
    <property type="entry name" value="Periplasmic binding protein-like II"/>
    <property type="match status" value="2"/>
</dbReference>
<evidence type="ECO:0000256" key="5">
    <source>
        <dbReference type="ARBA" id="ARBA00055538"/>
    </source>
</evidence>
<proteinExistence type="inferred from homology"/>
<comment type="subcellular location">
    <subcellularLocation>
        <location evidence="1">Periplasm</location>
    </subcellularLocation>
</comment>
<dbReference type="EMBL" id="JACHIW010000001">
    <property type="protein sequence ID" value="MBB5157707.1"/>
    <property type="molecule type" value="Genomic_DNA"/>
</dbReference>
<dbReference type="GO" id="GO:0042626">
    <property type="term" value="F:ATPase-coupled transmembrane transporter activity"/>
    <property type="evidence" value="ECO:0007669"/>
    <property type="project" value="InterPro"/>
</dbReference>
<reference evidence="8 9" key="1">
    <citation type="submission" date="2020-08" db="EMBL/GenBank/DDBJ databases">
        <title>Sequencing the genomes of 1000 actinobacteria strains.</title>
        <authorList>
            <person name="Klenk H.-P."/>
        </authorList>
    </citation>
    <scope>NUCLEOTIDE SEQUENCE [LARGE SCALE GENOMIC DNA]</scope>
    <source>
        <strain evidence="8 9">DSM 45584</strain>
    </source>
</reference>
<keyword evidence="9" id="KW-1185">Reference proteome</keyword>
<organism evidence="8 9">
    <name type="scientific">Saccharopolyspora phatthalungensis</name>
    <dbReference type="NCBI Taxonomy" id="664693"/>
    <lineage>
        <taxon>Bacteria</taxon>
        <taxon>Bacillati</taxon>
        <taxon>Actinomycetota</taxon>
        <taxon>Actinomycetes</taxon>
        <taxon>Pseudonocardiales</taxon>
        <taxon>Pseudonocardiaceae</taxon>
        <taxon>Saccharopolyspora</taxon>
    </lineage>
</organism>
<dbReference type="AlphaFoldDB" id="A0A840QCL4"/>
<comment type="caution">
    <text evidence="8">The sequence shown here is derived from an EMBL/GenBank/DDBJ whole genome shotgun (WGS) entry which is preliminary data.</text>
</comment>
<dbReference type="Proteomes" id="UP000584374">
    <property type="component" value="Unassembled WGS sequence"/>
</dbReference>
<dbReference type="NCBIfam" id="TIGR01728">
    <property type="entry name" value="SsuA_fam"/>
    <property type="match status" value="1"/>
</dbReference>
<name>A0A840QCL4_9PSEU</name>
<dbReference type="SUPFAM" id="SSF53850">
    <property type="entry name" value="Periplasmic binding protein-like II"/>
    <property type="match status" value="1"/>
</dbReference>
<evidence type="ECO:0000313" key="9">
    <source>
        <dbReference type="Proteomes" id="UP000584374"/>
    </source>
</evidence>
<dbReference type="Pfam" id="PF09084">
    <property type="entry name" value="NMT1"/>
    <property type="match status" value="1"/>
</dbReference>
<keyword evidence="4" id="KW-0732">Signal</keyword>
<dbReference type="PROSITE" id="PS51257">
    <property type="entry name" value="PROKAR_LIPOPROTEIN"/>
    <property type="match status" value="1"/>
</dbReference>
<evidence type="ECO:0000256" key="4">
    <source>
        <dbReference type="ARBA" id="ARBA00022729"/>
    </source>
</evidence>
<comment type="similarity">
    <text evidence="2">Belongs to the bacterial solute-binding protein SsuA/TauA family.</text>
</comment>
<gene>
    <name evidence="8" type="ORF">BJ970_005241</name>
</gene>
<dbReference type="PANTHER" id="PTHR30024:SF48">
    <property type="entry name" value="ABC TRANSPORTER SUBSTRATE-BINDING PROTEIN"/>
    <property type="match status" value="1"/>
</dbReference>
<protein>
    <recommendedName>
        <fullName evidence="6">Putative aliphatic sulfonates-binding protein</fullName>
    </recommendedName>
</protein>
<evidence type="ECO:0000256" key="1">
    <source>
        <dbReference type="ARBA" id="ARBA00004418"/>
    </source>
</evidence>
<dbReference type="PANTHER" id="PTHR30024">
    <property type="entry name" value="ALIPHATIC SULFONATES-BINDING PROTEIN-RELATED"/>
    <property type="match status" value="1"/>
</dbReference>
<dbReference type="CDD" id="cd13558">
    <property type="entry name" value="PBP2_SsuA_like_2"/>
    <property type="match status" value="1"/>
</dbReference>
<comment type="function">
    <text evidence="5">Part of a binding-protein-dependent transport system for aliphatic sulfonates. Putative binding protein.</text>
</comment>
<dbReference type="RefSeq" id="WP_184728579.1">
    <property type="nucleotide sequence ID" value="NZ_JACHIW010000001.1"/>
</dbReference>
<dbReference type="PROSITE" id="PS51318">
    <property type="entry name" value="TAT"/>
    <property type="match status" value="1"/>
</dbReference>
<dbReference type="InterPro" id="IPR006311">
    <property type="entry name" value="TAT_signal"/>
</dbReference>
<evidence type="ECO:0000313" key="8">
    <source>
        <dbReference type="EMBL" id="MBB5157707.1"/>
    </source>
</evidence>
<dbReference type="InterPro" id="IPR010067">
    <property type="entry name" value="ABC_SsuA_sub-bd"/>
</dbReference>
<dbReference type="GO" id="GO:0016020">
    <property type="term" value="C:membrane"/>
    <property type="evidence" value="ECO:0007669"/>
    <property type="project" value="InterPro"/>
</dbReference>
<accession>A0A840QCL4</accession>
<evidence type="ECO:0000256" key="2">
    <source>
        <dbReference type="ARBA" id="ARBA00010742"/>
    </source>
</evidence>
<evidence type="ECO:0000256" key="6">
    <source>
        <dbReference type="ARBA" id="ARBA00070228"/>
    </source>
</evidence>